<proteinExistence type="inferred from homology"/>
<dbReference type="OMA" id="KFADDEW"/>
<evidence type="ECO:0000256" key="4">
    <source>
        <dbReference type="ARBA" id="ARBA00012041"/>
    </source>
</evidence>
<dbReference type="InterPro" id="IPR001216">
    <property type="entry name" value="P-phosphate_BS"/>
</dbReference>
<protein>
    <recommendedName>
        <fullName evidence="4">cystathionine beta-synthase</fullName>
        <ecNumber evidence="4">4.2.1.22</ecNumber>
    </recommendedName>
</protein>
<dbReference type="VEuPathDB" id="TriTrypDB:Lsey_0197_0060"/>
<dbReference type="FunFam" id="3.40.50.1100:FF:000003">
    <property type="entry name" value="Cystathionine beta-synthase"/>
    <property type="match status" value="1"/>
</dbReference>
<dbReference type="Gene3D" id="3.40.50.1100">
    <property type="match status" value="2"/>
</dbReference>
<dbReference type="AlphaFoldDB" id="A0A0N0P4H0"/>
<keyword evidence="5" id="KW-0663">Pyridoxal phosphate</keyword>
<dbReference type="InterPro" id="IPR036052">
    <property type="entry name" value="TrpB-like_PALP_sf"/>
</dbReference>
<comment type="pathway">
    <text evidence="2">Amino-acid biosynthesis; L-cysteine biosynthesis; L-cysteine from L-homocysteine and L-serine: step 1/2.</text>
</comment>
<dbReference type="PANTHER" id="PTHR10314">
    <property type="entry name" value="CYSTATHIONINE BETA-SYNTHASE"/>
    <property type="match status" value="1"/>
</dbReference>
<comment type="similarity">
    <text evidence="3">Belongs to the cysteine synthase/cystathionine beta-synthase family.</text>
</comment>
<name>A0A0N0P4H0_LEPSE</name>
<dbReference type="GO" id="GO:0004122">
    <property type="term" value="F:cystathionine beta-synthase activity"/>
    <property type="evidence" value="ECO:0007669"/>
    <property type="project" value="UniProtKB-EC"/>
</dbReference>
<dbReference type="FunFam" id="3.40.50.1100:FF:000118">
    <property type="entry name" value="Related to CYS4-cystathionine beta-synthase"/>
    <property type="match status" value="1"/>
</dbReference>
<comment type="caution">
    <text evidence="8">The sequence shown here is derived from an EMBL/GenBank/DDBJ whole genome shotgun (WGS) entry which is preliminary data.</text>
</comment>
<dbReference type="Proteomes" id="UP000038009">
    <property type="component" value="Unassembled WGS sequence"/>
</dbReference>
<dbReference type="InterPro" id="IPR001926">
    <property type="entry name" value="TrpB-like_PALP"/>
</dbReference>
<accession>A0A0N0P4H0</accession>
<feature type="domain" description="Tryptophan synthase beta chain-like PALP" evidence="7">
    <location>
        <begin position="15"/>
        <end position="307"/>
    </location>
</feature>
<dbReference type="Pfam" id="PF00291">
    <property type="entry name" value="PALP"/>
    <property type="match status" value="1"/>
</dbReference>
<evidence type="ECO:0000313" key="9">
    <source>
        <dbReference type="Proteomes" id="UP000038009"/>
    </source>
</evidence>
<dbReference type="EMBL" id="LJSK01000197">
    <property type="protein sequence ID" value="KPI85286.1"/>
    <property type="molecule type" value="Genomic_DNA"/>
</dbReference>
<evidence type="ECO:0000256" key="2">
    <source>
        <dbReference type="ARBA" id="ARBA00005003"/>
    </source>
</evidence>
<organism evidence="8 9">
    <name type="scientific">Leptomonas seymouri</name>
    <dbReference type="NCBI Taxonomy" id="5684"/>
    <lineage>
        <taxon>Eukaryota</taxon>
        <taxon>Discoba</taxon>
        <taxon>Euglenozoa</taxon>
        <taxon>Kinetoplastea</taxon>
        <taxon>Metakinetoplastina</taxon>
        <taxon>Trypanosomatida</taxon>
        <taxon>Trypanosomatidae</taxon>
        <taxon>Leishmaniinae</taxon>
        <taxon>Leptomonas</taxon>
    </lineage>
</organism>
<evidence type="ECO:0000256" key="6">
    <source>
        <dbReference type="ARBA" id="ARBA00047490"/>
    </source>
</evidence>
<dbReference type="GO" id="GO:0006535">
    <property type="term" value="P:cysteine biosynthetic process from serine"/>
    <property type="evidence" value="ECO:0007669"/>
    <property type="project" value="InterPro"/>
</dbReference>
<dbReference type="SUPFAM" id="SSF53686">
    <property type="entry name" value="Tryptophan synthase beta subunit-like PLP-dependent enzymes"/>
    <property type="match status" value="1"/>
</dbReference>
<dbReference type="InterPro" id="IPR050214">
    <property type="entry name" value="Cys_Synth/Cystath_Beta-Synth"/>
</dbReference>
<dbReference type="PROSITE" id="PS00901">
    <property type="entry name" value="CYS_SYNTHASE"/>
    <property type="match status" value="1"/>
</dbReference>
<dbReference type="CDD" id="cd01561">
    <property type="entry name" value="CBS_like"/>
    <property type="match status" value="1"/>
</dbReference>
<evidence type="ECO:0000256" key="1">
    <source>
        <dbReference type="ARBA" id="ARBA00001933"/>
    </source>
</evidence>
<comment type="catalytic activity">
    <reaction evidence="6">
        <text>L-homocysteine + L-serine = L,L-cystathionine + H2O</text>
        <dbReference type="Rhea" id="RHEA:10112"/>
        <dbReference type="ChEBI" id="CHEBI:15377"/>
        <dbReference type="ChEBI" id="CHEBI:33384"/>
        <dbReference type="ChEBI" id="CHEBI:58161"/>
        <dbReference type="ChEBI" id="CHEBI:58199"/>
        <dbReference type="EC" id="4.2.1.22"/>
    </reaction>
</comment>
<gene>
    <name evidence="8" type="ORF">ABL78_5653</name>
</gene>
<comment type="cofactor">
    <cofactor evidence="1">
        <name>pyridoxal 5'-phosphate</name>
        <dbReference type="ChEBI" id="CHEBI:597326"/>
    </cofactor>
</comment>
<evidence type="ECO:0000256" key="5">
    <source>
        <dbReference type="ARBA" id="ARBA00022898"/>
    </source>
</evidence>
<reference evidence="8 9" key="1">
    <citation type="journal article" date="2015" name="PLoS Pathog.">
        <title>Leptomonas seymouri: Adaptations to the Dixenous Life Cycle Analyzed by Genome Sequencing, Transcriptome Profiling and Co-infection with Leishmania donovani.</title>
        <authorList>
            <person name="Kraeva N."/>
            <person name="Butenko A."/>
            <person name="Hlavacova J."/>
            <person name="Kostygov A."/>
            <person name="Myskova J."/>
            <person name="Grybchuk D."/>
            <person name="Lestinova T."/>
            <person name="Votypka J."/>
            <person name="Volf P."/>
            <person name="Opperdoes F."/>
            <person name="Flegontov P."/>
            <person name="Lukes J."/>
            <person name="Yurchenko V."/>
        </authorList>
    </citation>
    <scope>NUCLEOTIDE SEQUENCE [LARGE SCALE GENOMIC DNA]</scope>
    <source>
        <strain evidence="8 9">ATCC 30220</strain>
    </source>
</reference>
<evidence type="ECO:0000256" key="3">
    <source>
        <dbReference type="ARBA" id="ARBA00007103"/>
    </source>
</evidence>
<evidence type="ECO:0000259" key="7">
    <source>
        <dbReference type="Pfam" id="PF00291"/>
    </source>
</evidence>
<sequence>MSSVNPNARILDNVLDTVGNTPCIRLNHLPQKYGIACEVVAKCEFFNPGGSVKDRIGKQMVVDAEKEGRLKPDSVIVEATSGNTGIGLSLAAAVRGYRIIITMPKKMSHEKEATLHALGAEVIRTETSLPHDHPDSLIGVARRLRDEKGYVLLDQYTNPSNPNAHYEFTGQEIYDQCEGKIDMAVIGAGTGGTITGIAKKLKELLPSIIIVGVDPVGSVIADPEHPDEAIPYQVEGIGYDFVPDVCERKYVDRWVKTRDQRSFDLARELHREEGLLVGGSSGSAMVGVLEAAKDLRPDQRCVVVLPDGIRNYMAKFADDNWMIEKGFAKGVVTRPTYETLQAELEATKAKLAKYEAAAPQ</sequence>
<dbReference type="OrthoDB" id="270224at2759"/>
<evidence type="ECO:0000313" key="8">
    <source>
        <dbReference type="EMBL" id="KPI85286.1"/>
    </source>
</evidence>
<dbReference type="EC" id="4.2.1.22" evidence="4"/>
<keyword evidence="9" id="KW-1185">Reference proteome</keyword>